<dbReference type="GO" id="GO:0015628">
    <property type="term" value="P:protein secretion by the type II secretion system"/>
    <property type="evidence" value="ECO:0007669"/>
    <property type="project" value="TreeGrafter"/>
</dbReference>
<reference evidence="2 3" key="1">
    <citation type="submission" date="2018-03" db="EMBL/GenBank/DDBJ databases">
        <title>Genomic Encyclopedia of Archaeal and Bacterial Type Strains, Phase II (KMG-II): from individual species to whole genera.</title>
        <authorList>
            <person name="Goeker M."/>
        </authorList>
    </citation>
    <scope>NUCLEOTIDE SEQUENCE [LARGE SCALE GENOMIC DNA]</scope>
    <source>
        <strain evidence="2 3">DSM 29057</strain>
    </source>
</reference>
<dbReference type="PANTHER" id="PTHR21180:SF32">
    <property type="entry name" value="ENDONUCLEASE_EXONUCLEASE_PHOSPHATASE FAMILY DOMAIN-CONTAINING PROTEIN 1"/>
    <property type="match status" value="1"/>
</dbReference>
<organism evidence="2 3">
    <name type="scientific">Dyadobacter jiangsuensis</name>
    <dbReference type="NCBI Taxonomy" id="1591085"/>
    <lineage>
        <taxon>Bacteria</taxon>
        <taxon>Pseudomonadati</taxon>
        <taxon>Bacteroidota</taxon>
        <taxon>Cytophagia</taxon>
        <taxon>Cytophagales</taxon>
        <taxon>Spirosomataceae</taxon>
        <taxon>Dyadobacter</taxon>
    </lineage>
</organism>
<keyword evidence="1" id="KW-0472">Membrane</keyword>
<evidence type="ECO:0000313" key="2">
    <source>
        <dbReference type="EMBL" id="PSL28703.1"/>
    </source>
</evidence>
<keyword evidence="2" id="KW-0238">DNA-binding</keyword>
<dbReference type="InterPro" id="IPR051675">
    <property type="entry name" value="Endo/Exo/Phosphatase_dom_1"/>
</dbReference>
<dbReference type="AlphaFoldDB" id="A0A2P8G3Z8"/>
<accession>A0A2P8G3Z8</accession>
<gene>
    <name evidence="2" type="ORF">CLV60_106306</name>
</gene>
<proteinExistence type="predicted"/>
<dbReference type="GO" id="GO:0003677">
    <property type="term" value="F:DNA binding"/>
    <property type="evidence" value="ECO:0007669"/>
    <property type="project" value="UniProtKB-KW"/>
</dbReference>
<protein>
    <submittedName>
        <fullName evidence="2">DNA uptake protein ComE-like DNA-binding protein</fullName>
    </submittedName>
</protein>
<evidence type="ECO:0000256" key="1">
    <source>
        <dbReference type="SAM" id="Phobius"/>
    </source>
</evidence>
<dbReference type="PANTHER" id="PTHR21180">
    <property type="entry name" value="ENDONUCLEASE/EXONUCLEASE/PHOSPHATASE FAMILY DOMAIN-CONTAINING PROTEIN 1"/>
    <property type="match status" value="1"/>
</dbReference>
<dbReference type="Proteomes" id="UP000241964">
    <property type="component" value="Unassembled WGS sequence"/>
</dbReference>
<evidence type="ECO:0000313" key="3">
    <source>
        <dbReference type="Proteomes" id="UP000241964"/>
    </source>
</evidence>
<comment type="caution">
    <text evidence="2">The sequence shown here is derived from an EMBL/GenBank/DDBJ whole genome shotgun (WGS) entry which is preliminary data.</text>
</comment>
<dbReference type="InterPro" id="IPR010994">
    <property type="entry name" value="RuvA_2-like"/>
</dbReference>
<dbReference type="SUPFAM" id="SSF47781">
    <property type="entry name" value="RuvA domain 2-like"/>
    <property type="match status" value="3"/>
</dbReference>
<dbReference type="GO" id="GO:0015627">
    <property type="term" value="C:type II protein secretion system complex"/>
    <property type="evidence" value="ECO:0007669"/>
    <property type="project" value="TreeGrafter"/>
</dbReference>
<keyword evidence="1" id="KW-1133">Transmembrane helix</keyword>
<dbReference type="Pfam" id="PF12836">
    <property type="entry name" value="HHH_3"/>
    <property type="match status" value="3"/>
</dbReference>
<keyword evidence="3" id="KW-1185">Reference proteome</keyword>
<dbReference type="RefSeq" id="WP_106596139.1">
    <property type="nucleotide sequence ID" value="NZ_PYAS01000006.1"/>
</dbReference>
<keyword evidence="1" id="KW-0812">Transmembrane</keyword>
<sequence length="321" mass="36827">MYQKILNGLQDFFGISRKEARGALVMMLGCAVIMWMPFVFRRWILPFVPVGSPRPERRVLDSIALLLEKQQAASYKPRKRNAASNEPAALRPEQIKLVRFDPNTASERELMGVGISGFLAGRIERFRSKGGRFNRKEDLMKIYDFPPDLYARLEKYIMIRDQKPGFEAAQQSFSKPYSSTTRRYEVKNTIQAFDINQCDTTALIRLNGIGSKLALRILKFRDGLGGFHSVDQFNEVYGLDSVALSELKRFARVGNGVKKININTATIEELGRHPYLRNRKQLQILVNYRTQHGPFRSLEELRNVKVLDEAMIQKAGPYLSF</sequence>
<dbReference type="EMBL" id="PYAS01000006">
    <property type="protein sequence ID" value="PSL28703.1"/>
    <property type="molecule type" value="Genomic_DNA"/>
</dbReference>
<name>A0A2P8G3Z8_9BACT</name>
<dbReference type="OrthoDB" id="981124at2"/>
<feature type="transmembrane region" description="Helical" evidence="1">
    <location>
        <begin position="21"/>
        <end position="40"/>
    </location>
</feature>
<dbReference type="Gene3D" id="1.10.150.280">
    <property type="entry name" value="AF1531-like domain"/>
    <property type="match status" value="2"/>
</dbReference>